<name>A0AAX6GTF2_IRIPA</name>
<gene>
    <name evidence="2" type="ORF">M6B38_347110</name>
</gene>
<accession>A0AAX6GTF2</accession>
<keyword evidence="2" id="KW-0378">Hydrolase</keyword>
<keyword evidence="3" id="KW-1185">Reference proteome</keyword>
<sequence>MCDVSMLPLSFSFLWIFSMFVLHMVFPIVKNTSTSCNIASMTSVLHH</sequence>
<proteinExistence type="predicted"/>
<dbReference type="Proteomes" id="UP001140949">
    <property type="component" value="Unassembled WGS sequence"/>
</dbReference>
<dbReference type="AlphaFoldDB" id="A0AAX6GTF2"/>
<keyword evidence="1" id="KW-0812">Transmembrane</keyword>
<keyword evidence="2" id="KW-0645">Protease</keyword>
<evidence type="ECO:0000256" key="1">
    <source>
        <dbReference type="SAM" id="Phobius"/>
    </source>
</evidence>
<keyword evidence="1" id="KW-0472">Membrane</keyword>
<reference evidence="2" key="1">
    <citation type="journal article" date="2023" name="GigaByte">
        <title>Genome assembly of the bearded iris, Iris pallida Lam.</title>
        <authorList>
            <person name="Bruccoleri R.E."/>
            <person name="Oakeley E.J."/>
            <person name="Faust A.M.E."/>
            <person name="Altorfer M."/>
            <person name="Dessus-Babus S."/>
            <person name="Burckhardt D."/>
            <person name="Oertli M."/>
            <person name="Naumann U."/>
            <person name="Petersen F."/>
            <person name="Wong J."/>
        </authorList>
    </citation>
    <scope>NUCLEOTIDE SEQUENCE</scope>
    <source>
        <strain evidence="2">GSM-AAB239-AS_SAM_17_03QT</strain>
    </source>
</reference>
<organism evidence="2 3">
    <name type="scientific">Iris pallida</name>
    <name type="common">Sweet iris</name>
    <dbReference type="NCBI Taxonomy" id="29817"/>
    <lineage>
        <taxon>Eukaryota</taxon>
        <taxon>Viridiplantae</taxon>
        <taxon>Streptophyta</taxon>
        <taxon>Embryophyta</taxon>
        <taxon>Tracheophyta</taxon>
        <taxon>Spermatophyta</taxon>
        <taxon>Magnoliopsida</taxon>
        <taxon>Liliopsida</taxon>
        <taxon>Asparagales</taxon>
        <taxon>Iridaceae</taxon>
        <taxon>Iridoideae</taxon>
        <taxon>Irideae</taxon>
        <taxon>Iris</taxon>
    </lineage>
</organism>
<comment type="caution">
    <text evidence="2">The sequence shown here is derived from an EMBL/GenBank/DDBJ whole genome shotgun (WGS) entry which is preliminary data.</text>
</comment>
<protein>
    <submittedName>
        <fullName evidence="2">Aspartyl aminopeptidase</fullName>
    </submittedName>
</protein>
<keyword evidence="1" id="KW-1133">Transmembrane helix</keyword>
<evidence type="ECO:0000313" key="3">
    <source>
        <dbReference type="Proteomes" id="UP001140949"/>
    </source>
</evidence>
<dbReference type="EMBL" id="JANAVB010016520">
    <property type="protein sequence ID" value="KAJ6831793.1"/>
    <property type="molecule type" value="Genomic_DNA"/>
</dbReference>
<evidence type="ECO:0000313" key="2">
    <source>
        <dbReference type="EMBL" id="KAJ6831793.1"/>
    </source>
</evidence>
<feature type="transmembrane region" description="Helical" evidence="1">
    <location>
        <begin position="6"/>
        <end position="26"/>
    </location>
</feature>
<dbReference type="GO" id="GO:0004177">
    <property type="term" value="F:aminopeptidase activity"/>
    <property type="evidence" value="ECO:0007669"/>
    <property type="project" value="UniProtKB-KW"/>
</dbReference>
<keyword evidence="2" id="KW-0031">Aminopeptidase</keyword>
<reference evidence="2" key="2">
    <citation type="submission" date="2023-04" db="EMBL/GenBank/DDBJ databases">
        <authorList>
            <person name="Bruccoleri R.E."/>
            <person name="Oakeley E.J."/>
            <person name="Faust A.-M."/>
            <person name="Dessus-Babus S."/>
            <person name="Altorfer M."/>
            <person name="Burckhardt D."/>
            <person name="Oertli M."/>
            <person name="Naumann U."/>
            <person name="Petersen F."/>
            <person name="Wong J."/>
        </authorList>
    </citation>
    <scope>NUCLEOTIDE SEQUENCE</scope>
    <source>
        <strain evidence="2">GSM-AAB239-AS_SAM_17_03QT</strain>
        <tissue evidence="2">Leaf</tissue>
    </source>
</reference>